<evidence type="ECO:0000313" key="3">
    <source>
        <dbReference type="Proteomes" id="UP000663193"/>
    </source>
</evidence>
<dbReference type="Proteomes" id="UP000663193">
    <property type="component" value="Chromosome 10"/>
</dbReference>
<feature type="region of interest" description="Disordered" evidence="1">
    <location>
        <begin position="1"/>
        <end position="21"/>
    </location>
</feature>
<protein>
    <submittedName>
        <fullName evidence="2">Uncharacterized protein</fullName>
    </submittedName>
</protein>
<sequence length="156" mass="17313">MRFARTRTARTHSTRPGVDRSSGMQLRDLFVRRVQVLGLMTVGGGGAEGKLLEHTTHTYPGTWCDLSLSIHRHHPTSTSFDFRRMCLCVRVDVLCVVRKKNSNSSRAGRIVACKRPIPCYRDAGVSKSAAYRLDGCVGLADASLAAGRREGRQLRR</sequence>
<dbReference type="AlphaFoldDB" id="A0A7U2F773"/>
<evidence type="ECO:0000313" key="2">
    <source>
        <dbReference type="EMBL" id="QRC99622.1"/>
    </source>
</evidence>
<evidence type="ECO:0000256" key="1">
    <source>
        <dbReference type="SAM" id="MobiDB-lite"/>
    </source>
</evidence>
<reference evidence="3" key="1">
    <citation type="journal article" date="2021" name="BMC Genomics">
        <title>Chromosome-level genome assembly and manually-curated proteome of model necrotroph Parastagonospora nodorum Sn15 reveals a genome-wide trove of candidate effector homologs, and redundancy of virulence-related functions within an accessory chromosome.</title>
        <authorList>
            <person name="Bertazzoni S."/>
            <person name="Jones D.A.B."/>
            <person name="Phan H.T."/>
            <person name="Tan K.-C."/>
            <person name="Hane J.K."/>
        </authorList>
    </citation>
    <scope>NUCLEOTIDE SEQUENCE [LARGE SCALE GENOMIC DNA]</scope>
    <source>
        <strain evidence="3">SN15 / ATCC MYA-4574 / FGSC 10173)</strain>
    </source>
</reference>
<dbReference type="EMBL" id="CP069032">
    <property type="protein sequence ID" value="QRC99622.1"/>
    <property type="molecule type" value="Genomic_DNA"/>
</dbReference>
<gene>
    <name evidence="2" type="ORF">JI435_413710</name>
</gene>
<dbReference type="VEuPathDB" id="FungiDB:JI435_413710"/>
<organism evidence="2 3">
    <name type="scientific">Phaeosphaeria nodorum (strain SN15 / ATCC MYA-4574 / FGSC 10173)</name>
    <name type="common">Glume blotch fungus</name>
    <name type="synonym">Parastagonospora nodorum</name>
    <dbReference type="NCBI Taxonomy" id="321614"/>
    <lineage>
        <taxon>Eukaryota</taxon>
        <taxon>Fungi</taxon>
        <taxon>Dikarya</taxon>
        <taxon>Ascomycota</taxon>
        <taxon>Pezizomycotina</taxon>
        <taxon>Dothideomycetes</taxon>
        <taxon>Pleosporomycetidae</taxon>
        <taxon>Pleosporales</taxon>
        <taxon>Pleosporineae</taxon>
        <taxon>Phaeosphaeriaceae</taxon>
        <taxon>Parastagonospora</taxon>
    </lineage>
</organism>
<keyword evidence="3" id="KW-1185">Reference proteome</keyword>
<accession>A0A7U2F773</accession>
<feature type="compositionally biased region" description="Basic residues" evidence="1">
    <location>
        <begin position="1"/>
        <end position="13"/>
    </location>
</feature>
<name>A0A7U2F773_PHANO</name>
<proteinExistence type="predicted"/>